<reference evidence="1 2" key="1">
    <citation type="journal article" date="2012" name="J. Bacteriol.">
        <title>Draft Genome Sequence of Plant Growth-Promoting Rhizobium Mesorhizobium amorphae, Isolated from Zinc-Lead Mine Tailings.</title>
        <authorList>
            <person name="Hao X."/>
            <person name="Lin Y."/>
            <person name="Johnstone L."/>
            <person name="Baltrus D.A."/>
            <person name="Miller S.J."/>
            <person name="Wei G."/>
            <person name="Rensing C."/>
        </authorList>
    </citation>
    <scope>NUCLEOTIDE SEQUENCE [LARGE SCALE GENOMIC DNA]</scope>
    <source>
        <strain evidence="1 2">CCNWGS0123</strain>
    </source>
</reference>
<dbReference type="Proteomes" id="UP000002949">
    <property type="component" value="Unassembled WGS sequence"/>
</dbReference>
<evidence type="ECO:0000313" key="2">
    <source>
        <dbReference type="Proteomes" id="UP000002949"/>
    </source>
</evidence>
<accession>G6Y2H4</accession>
<protein>
    <submittedName>
        <fullName evidence="1">Alcohol dehydrogenase zinc-binding domain-containing protein</fullName>
    </submittedName>
</protein>
<organism evidence="1 2">
    <name type="scientific">Mesorhizobium amorphae CCNWGS0123</name>
    <dbReference type="NCBI Taxonomy" id="1082933"/>
    <lineage>
        <taxon>Bacteria</taxon>
        <taxon>Pseudomonadati</taxon>
        <taxon>Pseudomonadota</taxon>
        <taxon>Alphaproteobacteria</taxon>
        <taxon>Hyphomicrobiales</taxon>
        <taxon>Phyllobacteriaceae</taxon>
        <taxon>Mesorhizobium</taxon>
    </lineage>
</organism>
<evidence type="ECO:0000313" key="1">
    <source>
        <dbReference type="EMBL" id="EHH14024.1"/>
    </source>
</evidence>
<name>G6Y2H4_9HYPH</name>
<feature type="non-terminal residue" evidence="1">
    <location>
        <position position="107"/>
    </location>
</feature>
<dbReference type="AlphaFoldDB" id="G6Y2H4"/>
<proteinExistence type="predicted"/>
<dbReference type="EMBL" id="AGSN01000008">
    <property type="protein sequence ID" value="EHH14024.1"/>
    <property type="molecule type" value="Genomic_DNA"/>
</dbReference>
<sequence length="107" mass="11958">MVARKVSPARVTGLSSLHFYDDNVFNLVSYIERGEMTSNIGKTNSWADIVTAQQDFLSKGTGRKIVLLVPLTSKPTLLLKSEITMKIKEIPSTQMTCRSRTAPMLWP</sequence>
<keyword evidence="2" id="KW-1185">Reference proteome</keyword>
<gene>
    <name evidence="1" type="ORF">MEA186_00576</name>
</gene>